<reference evidence="1" key="1">
    <citation type="submission" date="2021-05" db="EMBL/GenBank/DDBJ databases">
        <authorList>
            <person name="Pan Q."/>
            <person name="Jouanno E."/>
            <person name="Zahm M."/>
            <person name="Klopp C."/>
            <person name="Cabau C."/>
            <person name="Louis A."/>
            <person name="Berthelot C."/>
            <person name="Parey E."/>
            <person name="Roest Crollius H."/>
            <person name="Montfort J."/>
            <person name="Robinson-Rechavi M."/>
            <person name="Bouchez O."/>
            <person name="Lampietro C."/>
            <person name="Lopez Roques C."/>
            <person name="Donnadieu C."/>
            <person name="Postlethwait J."/>
            <person name="Bobe J."/>
            <person name="Dillon D."/>
            <person name="Chandos A."/>
            <person name="von Hippel F."/>
            <person name="Guiguen Y."/>
        </authorList>
    </citation>
    <scope>NUCLEOTIDE SEQUENCE</scope>
    <source>
        <strain evidence="1">YG-Jan2019</strain>
    </source>
</reference>
<dbReference type="Proteomes" id="UP001157502">
    <property type="component" value="Chromosome 13"/>
</dbReference>
<organism evidence="1 2">
    <name type="scientific">Dallia pectoralis</name>
    <name type="common">Alaska blackfish</name>
    <dbReference type="NCBI Taxonomy" id="75939"/>
    <lineage>
        <taxon>Eukaryota</taxon>
        <taxon>Metazoa</taxon>
        <taxon>Chordata</taxon>
        <taxon>Craniata</taxon>
        <taxon>Vertebrata</taxon>
        <taxon>Euteleostomi</taxon>
        <taxon>Actinopterygii</taxon>
        <taxon>Neopterygii</taxon>
        <taxon>Teleostei</taxon>
        <taxon>Protacanthopterygii</taxon>
        <taxon>Esociformes</taxon>
        <taxon>Umbridae</taxon>
        <taxon>Dallia</taxon>
    </lineage>
</organism>
<keyword evidence="2" id="KW-1185">Reference proteome</keyword>
<protein>
    <submittedName>
        <fullName evidence="1">Uncharacterized protein</fullName>
    </submittedName>
</protein>
<accession>A0ACC2GIB0</accession>
<gene>
    <name evidence="1" type="ORF">DPEC_G00167240</name>
</gene>
<evidence type="ECO:0000313" key="1">
    <source>
        <dbReference type="EMBL" id="KAJ8003230.1"/>
    </source>
</evidence>
<sequence>MGRDLALTGGWREYDYGVWISRVRLAGSPITPYLLVSRSFYRTMRNEVASFTTVQTATESTLCCRAADDKRALPTCMGSVSDPSAPLSPLRWSAEGYPRSSGANGPGTLRRKTKTSSPSASLATGTLPFSGRLSILVATSMRELMSLGNSLAASSSFISPDNP</sequence>
<evidence type="ECO:0000313" key="2">
    <source>
        <dbReference type="Proteomes" id="UP001157502"/>
    </source>
</evidence>
<comment type="caution">
    <text evidence="1">The sequence shown here is derived from an EMBL/GenBank/DDBJ whole genome shotgun (WGS) entry which is preliminary data.</text>
</comment>
<name>A0ACC2GIB0_DALPE</name>
<dbReference type="EMBL" id="CM055740">
    <property type="protein sequence ID" value="KAJ8003230.1"/>
    <property type="molecule type" value="Genomic_DNA"/>
</dbReference>
<proteinExistence type="predicted"/>